<dbReference type="InterPro" id="IPR036865">
    <property type="entry name" value="CRAL-TRIO_dom_sf"/>
</dbReference>
<dbReference type="GeneID" id="18819102"/>
<feature type="non-terminal residue" evidence="1">
    <location>
        <position position="151"/>
    </location>
</feature>
<sequence>MSDDTHSRLQANHDQLVSQYEGNLENVLALQETLIQDVLPHVTDELQMGGETVNWAKEWLQDTSTIFRLLRRHKFTRSFALESVRTILIWRVKNLLPLLSRPYTRVLRCLPPPASDPFGRPIVIIKVSELPLASEDLKPTLWLAIERLRLH</sequence>
<protein>
    <submittedName>
        <fullName evidence="1">Uncharacterized protein</fullName>
    </submittedName>
</protein>
<dbReference type="EMBL" id="GL945433">
    <property type="protein sequence ID" value="EGO25892.1"/>
    <property type="molecule type" value="Genomic_DNA"/>
</dbReference>
<evidence type="ECO:0000313" key="1">
    <source>
        <dbReference type="EMBL" id="EGO25892.1"/>
    </source>
</evidence>
<dbReference type="Gene3D" id="3.40.525.10">
    <property type="entry name" value="CRAL-TRIO lipid binding domain"/>
    <property type="match status" value="1"/>
</dbReference>
<organism>
    <name type="scientific">Serpula lacrymans var. lacrymans (strain S7.9)</name>
    <name type="common">Dry rot fungus</name>
    <dbReference type="NCBI Taxonomy" id="578457"/>
    <lineage>
        <taxon>Eukaryota</taxon>
        <taxon>Fungi</taxon>
        <taxon>Dikarya</taxon>
        <taxon>Basidiomycota</taxon>
        <taxon>Agaricomycotina</taxon>
        <taxon>Agaricomycetes</taxon>
        <taxon>Agaricomycetidae</taxon>
        <taxon>Boletales</taxon>
        <taxon>Coniophorineae</taxon>
        <taxon>Serpulaceae</taxon>
        <taxon>Serpula</taxon>
    </lineage>
</organism>
<dbReference type="HOGENOM" id="CLU_1735901_0_0_1"/>
<gene>
    <name evidence="1" type="ORF">SERLADRAFT_466666</name>
</gene>
<dbReference type="RefSeq" id="XP_007318014.1">
    <property type="nucleotide sequence ID" value="XM_007317952.1"/>
</dbReference>
<reference evidence="1" key="1">
    <citation type="submission" date="2011-04" db="EMBL/GenBank/DDBJ databases">
        <title>Evolution of plant cell wall degrading machinery underlies the functional diversity of forest fungi.</title>
        <authorList>
            <consortium name="US DOE Joint Genome Institute (JGI-PGF)"/>
            <person name="Eastwood D.C."/>
            <person name="Floudas D."/>
            <person name="Binder M."/>
            <person name="Majcherczyk A."/>
            <person name="Schneider P."/>
            <person name="Aerts A."/>
            <person name="Asiegbu F.O."/>
            <person name="Baker S.E."/>
            <person name="Barry K."/>
            <person name="Bendiksby M."/>
            <person name="Blumentritt M."/>
            <person name="Coutinho P.M."/>
            <person name="Cullen D."/>
            <person name="Cullen D."/>
            <person name="Gathman A."/>
            <person name="Goodell B."/>
            <person name="Henrissat B."/>
            <person name="Ihrmark K."/>
            <person name="Kauserud H."/>
            <person name="Kohler A."/>
            <person name="LaButti K."/>
            <person name="Lapidus A."/>
            <person name="Lavin J.L."/>
            <person name="Lee Y.-H."/>
            <person name="Lindquist E."/>
            <person name="Lilly W."/>
            <person name="Lucas S."/>
            <person name="Morin E."/>
            <person name="Murat C."/>
            <person name="Oguiza J.A."/>
            <person name="Park J."/>
            <person name="Pisabarro A.G."/>
            <person name="Riley R."/>
            <person name="Rosling A."/>
            <person name="Salamov A."/>
            <person name="Schmidt O."/>
            <person name="Schmutz J."/>
            <person name="Skrede I."/>
            <person name="Stenlid J."/>
            <person name="Wiebenga A."/>
            <person name="Xie X."/>
            <person name="Kues U."/>
            <person name="Hibbett D.S."/>
            <person name="Hoffmeister D."/>
            <person name="Hogberg N."/>
            <person name="Martin F."/>
            <person name="Grigoriev I.V."/>
            <person name="Watkinson S.C."/>
        </authorList>
    </citation>
    <scope>NUCLEOTIDE SEQUENCE</scope>
    <source>
        <strain evidence="1">S7.9</strain>
    </source>
</reference>
<dbReference type="Proteomes" id="UP000008064">
    <property type="component" value="Unassembled WGS sequence"/>
</dbReference>
<accession>F8NUN4</accession>
<dbReference type="OrthoDB" id="75724at2759"/>
<proteinExistence type="predicted"/>
<dbReference type="KEGG" id="sla:SERLADRAFT_466666"/>
<name>F8NUN4_SERL9</name>
<dbReference type="AlphaFoldDB" id="F8NUN4"/>